<dbReference type="InterPro" id="IPR053521">
    <property type="entry name" value="McjB-like"/>
</dbReference>
<evidence type="ECO:0000259" key="2">
    <source>
        <dbReference type="Pfam" id="PF13471"/>
    </source>
</evidence>
<dbReference type="Pfam" id="PF13471">
    <property type="entry name" value="Transglut_core3"/>
    <property type="match status" value="1"/>
</dbReference>
<reference evidence="3" key="1">
    <citation type="submission" date="2022-03" db="EMBL/GenBank/DDBJ databases">
        <authorList>
            <person name="Brunel B."/>
        </authorList>
    </citation>
    <scope>NUCLEOTIDE SEQUENCE</scope>
    <source>
        <strain evidence="3">STM4922sample</strain>
    </source>
</reference>
<keyword evidence="1" id="KW-1133">Transmembrane helix</keyword>
<dbReference type="NCBIfam" id="NF033537">
    <property type="entry name" value="lasso_biosyn_B2"/>
    <property type="match status" value="1"/>
</dbReference>
<keyword evidence="1" id="KW-0472">Membrane</keyword>
<name>A0ABN8KD65_9HYPH</name>
<sequence>MTNRLKKFLALTAAQRRTVIAAMLLLPFTAMLLQVFGFRRARIILIWICDLRSVRGGANPSVTLGGETDFYGQAQETARLVSIAAYRGSYSGNCLKRSMTLWFLLRRQGIEGELRIGTRKAEGKFEAHAWVEYRGKVLNDTVDVGERFAAFERNFG</sequence>
<accession>A0ABN8KD65</accession>
<feature type="domain" description="Microcin J25-processing protein McjB C-terminal" evidence="2">
    <location>
        <begin position="72"/>
        <end position="150"/>
    </location>
</feature>
<dbReference type="InterPro" id="IPR032708">
    <property type="entry name" value="McjB_C"/>
</dbReference>
<dbReference type="Proteomes" id="UP001152604">
    <property type="component" value="Unassembled WGS sequence"/>
</dbReference>
<protein>
    <submittedName>
        <fullName evidence="3">Transglut_core3 domain-containing protein</fullName>
    </submittedName>
</protein>
<dbReference type="EMBL" id="CAKXZS010000049">
    <property type="protein sequence ID" value="CAH2406601.1"/>
    <property type="molecule type" value="Genomic_DNA"/>
</dbReference>
<evidence type="ECO:0000313" key="3">
    <source>
        <dbReference type="EMBL" id="CAH2406601.1"/>
    </source>
</evidence>
<gene>
    <name evidence="3" type="ORF">MES4922_530008</name>
</gene>
<comment type="caution">
    <text evidence="3">The sequence shown here is derived from an EMBL/GenBank/DDBJ whole genome shotgun (WGS) entry which is preliminary data.</text>
</comment>
<feature type="transmembrane region" description="Helical" evidence="1">
    <location>
        <begin position="20"/>
        <end position="38"/>
    </location>
</feature>
<proteinExistence type="predicted"/>
<keyword evidence="1" id="KW-0812">Transmembrane</keyword>
<organism evidence="3 4">
    <name type="scientific">Mesorhizobium ventifaucium</name>
    <dbReference type="NCBI Taxonomy" id="666020"/>
    <lineage>
        <taxon>Bacteria</taxon>
        <taxon>Pseudomonadati</taxon>
        <taxon>Pseudomonadota</taxon>
        <taxon>Alphaproteobacteria</taxon>
        <taxon>Hyphomicrobiales</taxon>
        <taxon>Phyllobacteriaceae</taxon>
        <taxon>Mesorhizobium</taxon>
    </lineage>
</organism>
<evidence type="ECO:0000313" key="4">
    <source>
        <dbReference type="Proteomes" id="UP001152604"/>
    </source>
</evidence>
<keyword evidence="4" id="KW-1185">Reference proteome</keyword>
<evidence type="ECO:0000256" key="1">
    <source>
        <dbReference type="SAM" id="Phobius"/>
    </source>
</evidence>